<reference evidence="2" key="1">
    <citation type="submission" date="2021-01" db="EMBL/GenBank/DDBJ databases">
        <authorList>
            <person name="Corre E."/>
            <person name="Pelletier E."/>
            <person name="Niang G."/>
            <person name="Scheremetjew M."/>
            <person name="Finn R."/>
            <person name="Kale V."/>
            <person name="Holt S."/>
            <person name="Cochrane G."/>
            <person name="Meng A."/>
            <person name="Brown T."/>
            <person name="Cohen L."/>
        </authorList>
    </citation>
    <scope>NUCLEOTIDE SEQUENCE</scope>
    <source>
        <strain evidence="2">CCMP3303</strain>
    </source>
</reference>
<organism evidence="2">
    <name type="scientific">Minutocellus polymorphus</name>
    <dbReference type="NCBI Taxonomy" id="265543"/>
    <lineage>
        <taxon>Eukaryota</taxon>
        <taxon>Sar</taxon>
        <taxon>Stramenopiles</taxon>
        <taxon>Ochrophyta</taxon>
        <taxon>Bacillariophyta</taxon>
        <taxon>Mediophyceae</taxon>
        <taxon>Cymatosirophycidae</taxon>
        <taxon>Cymatosirales</taxon>
        <taxon>Cymatosiraceae</taxon>
        <taxon>Minutocellus</taxon>
    </lineage>
</organism>
<dbReference type="EMBL" id="HBEJ01002834">
    <property type="protein sequence ID" value="CAD8361884.1"/>
    <property type="molecule type" value="Transcribed_RNA"/>
</dbReference>
<proteinExistence type="predicted"/>
<accession>A0A7S0AFM0</accession>
<feature type="compositionally biased region" description="Polar residues" evidence="1">
    <location>
        <begin position="132"/>
        <end position="141"/>
    </location>
</feature>
<feature type="compositionally biased region" description="Polar residues" evidence="1">
    <location>
        <begin position="215"/>
        <end position="225"/>
    </location>
</feature>
<evidence type="ECO:0000313" key="2">
    <source>
        <dbReference type="EMBL" id="CAD8361884.1"/>
    </source>
</evidence>
<name>A0A7S0AFM0_9STRA</name>
<feature type="region of interest" description="Disordered" evidence="1">
    <location>
        <begin position="130"/>
        <end position="162"/>
    </location>
</feature>
<evidence type="ECO:0000256" key="1">
    <source>
        <dbReference type="SAM" id="MobiDB-lite"/>
    </source>
</evidence>
<protein>
    <submittedName>
        <fullName evidence="2">Uncharacterized protein</fullName>
    </submittedName>
</protein>
<feature type="region of interest" description="Disordered" evidence="1">
    <location>
        <begin position="187"/>
        <end position="259"/>
    </location>
</feature>
<sequence>MKHVNFNQTVSIRRHRVDGGTTSWLTDEDYHRILRGVRKTARSIRKGASIDENMTSRGIEHLRSAEDLERQIVNKDCAIGVVLSEQRRIADAGFAIADAVVVISKAYRKHTRWARENALHRAASDEAFVRSNVKTTTSSPTPDAADAQSPDPSSEDETNASQSLRQLSSLTIDDSDGCVDVAIQQQNQQSMSSNFPSRSAGGIHAPSRISPLRTPRNNAESSPNAWLNHHDSLRLSGVKSKNTTGTKNRSHFIEENSRA</sequence>
<dbReference type="AlphaFoldDB" id="A0A7S0AFM0"/>
<gene>
    <name evidence="2" type="ORF">MPOL1434_LOCUS1651</name>
</gene>